<name>A0ACC3B078_9EURO</name>
<evidence type="ECO:0000313" key="1">
    <source>
        <dbReference type="EMBL" id="KAK1143500.1"/>
    </source>
</evidence>
<sequence>MSLRYLPLLCCSLASAANLYATHYSGSVYTLSLEGGDDGYSLSVASELKTCGDMPSWITLDPESKLLYCSDETGDASSNGSLTALSIGEDGSLTEGAKTGAAPGGGVNSVIYTGDDGSKYLAIAHYGGSALSTFALPLEADVEPLQAFHFELTKPGAVPQQDASHPHQVILDPTGSFLLSPDLGADQIRVYAIDKSSGSLNDCPAIEFPHGAGPRHGLFWKSESPQFRFQRRADSQTMLYTVSELGGHFTAFDVSYSDDGCLSFRETQSFVPYPGSELPEGATLSGIQSDGISLYVSIRSDHGFDPNDSMSTLARSSNGTVTYRDLTSSYGTVPRTFEINKAGDLVAIGNQASSNVAIVKRDPQSGKLGEEVANVQVGEAGEVGTAEGLSSLIWGE</sequence>
<dbReference type="EMBL" id="JAOPJF010000039">
    <property type="protein sequence ID" value="KAK1143500.1"/>
    <property type="molecule type" value="Genomic_DNA"/>
</dbReference>
<proteinExistence type="predicted"/>
<protein>
    <submittedName>
        <fullName evidence="1">Uncharacterized protein</fullName>
    </submittedName>
</protein>
<evidence type="ECO:0000313" key="2">
    <source>
        <dbReference type="Proteomes" id="UP001177260"/>
    </source>
</evidence>
<comment type="caution">
    <text evidence="1">The sequence shown here is derived from an EMBL/GenBank/DDBJ whole genome shotgun (WGS) entry which is preliminary data.</text>
</comment>
<keyword evidence="2" id="KW-1185">Reference proteome</keyword>
<organism evidence="1 2">
    <name type="scientific">Aspergillus melleus</name>
    <dbReference type="NCBI Taxonomy" id="138277"/>
    <lineage>
        <taxon>Eukaryota</taxon>
        <taxon>Fungi</taxon>
        <taxon>Dikarya</taxon>
        <taxon>Ascomycota</taxon>
        <taxon>Pezizomycotina</taxon>
        <taxon>Eurotiomycetes</taxon>
        <taxon>Eurotiomycetidae</taxon>
        <taxon>Eurotiales</taxon>
        <taxon>Aspergillaceae</taxon>
        <taxon>Aspergillus</taxon>
        <taxon>Aspergillus subgen. Circumdati</taxon>
    </lineage>
</organism>
<dbReference type="Proteomes" id="UP001177260">
    <property type="component" value="Unassembled WGS sequence"/>
</dbReference>
<gene>
    <name evidence="1" type="ORF">N8T08_006306</name>
</gene>
<accession>A0ACC3B078</accession>
<reference evidence="1 2" key="1">
    <citation type="journal article" date="2023" name="ACS Omega">
        <title>Identification of the Neoaspergillic Acid Biosynthesis Gene Cluster by Establishing an In Vitro CRISPR-Ribonucleoprotein Genetic System in Aspergillus melleus.</title>
        <authorList>
            <person name="Yuan B."/>
            <person name="Grau M.F."/>
            <person name="Murata R.M."/>
            <person name="Torok T."/>
            <person name="Venkateswaran K."/>
            <person name="Stajich J.E."/>
            <person name="Wang C.C.C."/>
        </authorList>
    </citation>
    <scope>NUCLEOTIDE SEQUENCE [LARGE SCALE GENOMIC DNA]</scope>
    <source>
        <strain evidence="1 2">IMV 1140</strain>
    </source>
</reference>